<comment type="caution">
    <text evidence="4">The sequence shown here is derived from an EMBL/GenBank/DDBJ whole genome shotgun (WGS) entry which is preliminary data.</text>
</comment>
<keyword evidence="6" id="KW-1185">Reference proteome</keyword>
<name>A0AAN4UBZ8_9ENTE</name>
<sequence>MKKRIILLALFVISGMSLLGCSAGTEDEASVSDTETNTSTQASEPTAVSETITKDESTATSETETASSAEEATTSEEEQDEADEEENSQETVPVREYSEEEKDAVQQEFLEWAIPRAEEGNMAVTDKYFEHGASGLGDWFAETEDGEIQLQQQLPEEELPGYDAYEIHSLGGVAFYVSSSGVTGYDEAPKEAATAQGFTEVADSDYPIHKYVLGDNGVVYELIGDVDEIGGFPSGYGLYDDDGKTKAIDPEYTFKVSDDADAQEEWRQILQSHQ</sequence>
<dbReference type="EMBL" id="BKBQ01000021">
    <property type="protein sequence ID" value="GEQ54610.1"/>
    <property type="molecule type" value="Genomic_DNA"/>
</dbReference>
<feature type="compositionally biased region" description="Acidic residues" evidence="1">
    <location>
        <begin position="73"/>
        <end position="88"/>
    </location>
</feature>
<evidence type="ECO:0000256" key="2">
    <source>
        <dbReference type="SAM" id="SignalP"/>
    </source>
</evidence>
<feature type="compositionally biased region" description="Low complexity" evidence="1">
    <location>
        <begin position="58"/>
        <end position="72"/>
    </location>
</feature>
<reference evidence="4" key="2">
    <citation type="journal article" date="2020" name="Int. Dairy J.">
        <title>Lactic acid bacterial diversity in Brie cheese focusing on salt concentration and pH of isolation medium and characterisation of halophilic and alkaliphilic lactic acid bacterial isolates.</title>
        <authorList>
            <person name="Unno R."/>
            <person name="Matsutani M."/>
            <person name="Suzuki T."/>
            <person name="Kodama K."/>
            <person name="Matsushita H."/>
            <person name="Yamasato K."/>
            <person name="Koizumi Y."/>
            <person name="Ishikawa M."/>
        </authorList>
    </citation>
    <scope>NUCLEOTIDE SEQUENCE</scope>
    <source>
        <strain evidence="4">7C1</strain>
        <strain evidence="3">8C4</strain>
    </source>
</reference>
<feature type="chain" id="PRO_5043284272" evidence="2">
    <location>
        <begin position="23"/>
        <end position="274"/>
    </location>
</feature>
<organism evidence="4 5">
    <name type="scientific">Tetragenococcus koreensis</name>
    <dbReference type="NCBI Taxonomy" id="290335"/>
    <lineage>
        <taxon>Bacteria</taxon>
        <taxon>Bacillati</taxon>
        <taxon>Bacillota</taxon>
        <taxon>Bacilli</taxon>
        <taxon>Lactobacillales</taxon>
        <taxon>Enterococcaceae</taxon>
        <taxon>Tetragenococcus</taxon>
    </lineage>
</organism>
<protein>
    <submittedName>
        <fullName evidence="4">Uncharacterized protein</fullName>
    </submittedName>
</protein>
<dbReference type="EMBL" id="BKBO01000022">
    <property type="protein sequence ID" value="GEQ49629.1"/>
    <property type="molecule type" value="Genomic_DNA"/>
</dbReference>
<dbReference type="Proteomes" id="UP000886607">
    <property type="component" value="Unassembled WGS sequence"/>
</dbReference>
<accession>A0AAN4UBZ8</accession>
<proteinExistence type="predicted"/>
<keyword evidence="2" id="KW-0732">Signal</keyword>
<gene>
    <name evidence="3" type="ORF">TK11N_14810</name>
    <name evidence="4" type="ORF">TK2N_14540</name>
</gene>
<dbReference type="Proteomes" id="UP000886597">
    <property type="component" value="Unassembled WGS sequence"/>
</dbReference>
<feature type="region of interest" description="Disordered" evidence="1">
    <location>
        <begin position="26"/>
        <end position="103"/>
    </location>
</feature>
<reference evidence="4" key="1">
    <citation type="submission" date="2019-08" db="EMBL/GenBank/DDBJ databases">
        <authorList>
            <person name="Ishikawa M."/>
            <person name="Suzuki T."/>
            <person name="Matsutani M."/>
        </authorList>
    </citation>
    <scope>NUCLEOTIDE SEQUENCE</scope>
    <source>
        <strain evidence="4">7C1</strain>
        <strain evidence="3">8C4</strain>
    </source>
</reference>
<evidence type="ECO:0000256" key="1">
    <source>
        <dbReference type="SAM" id="MobiDB-lite"/>
    </source>
</evidence>
<dbReference type="AlphaFoldDB" id="A0AAN4UBZ8"/>
<dbReference type="RefSeq" id="WP_202584054.1">
    <property type="nucleotide sequence ID" value="NZ_BKBO01000022.1"/>
</dbReference>
<evidence type="ECO:0000313" key="5">
    <source>
        <dbReference type="Proteomes" id="UP000886597"/>
    </source>
</evidence>
<evidence type="ECO:0000313" key="6">
    <source>
        <dbReference type="Proteomes" id="UP000886607"/>
    </source>
</evidence>
<evidence type="ECO:0000313" key="4">
    <source>
        <dbReference type="EMBL" id="GEQ54610.1"/>
    </source>
</evidence>
<dbReference type="PROSITE" id="PS51257">
    <property type="entry name" value="PROKAR_LIPOPROTEIN"/>
    <property type="match status" value="1"/>
</dbReference>
<evidence type="ECO:0000313" key="3">
    <source>
        <dbReference type="EMBL" id="GEQ49629.1"/>
    </source>
</evidence>
<feature type="compositionally biased region" description="Polar residues" evidence="1">
    <location>
        <begin position="31"/>
        <end position="51"/>
    </location>
</feature>
<feature type="signal peptide" evidence="2">
    <location>
        <begin position="1"/>
        <end position="22"/>
    </location>
</feature>